<sequence>MIARIWHGKISIESVDVYTDFLKHVAIPDYQKTVGFKGLTFLRQVRNGEVHFNLITFWENLEVIKNFAGQDFEKAKYYPEDNNFLLEFEEKVQHYEVFASVQLL</sequence>
<dbReference type="RefSeq" id="WP_209141130.1">
    <property type="nucleotide sequence ID" value="NZ_JAGHKO010000005.1"/>
</dbReference>
<evidence type="ECO:0008006" key="3">
    <source>
        <dbReference type="Google" id="ProtNLM"/>
    </source>
</evidence>
<gene>
    <name evidence="1" type="ORF">J7I42_22485</name>
</gene>
<dbReference type="EMBL" id="JAGHKO010000005">
    <property type="protein sequence ID" value="MBO9203075.1"/>
    <property type="molecule type" value="Genomic_DNA"/>
</dbReference>
<name>A0ABS3YYS1_9BACT</name>
<reference evidence="1 2" key="1">
    <citation type="submission" date="2021-03" db="EMBL/GenBank/DDBJ databases">
        <title>Assistant Professor.</title>
        <authorList>
            <person name="Huq M.A."/>
        </authorList>
    </citation>
    <scope>NUCLEOTIDE SEQUENCE [LARGE SCALE GENOMIC DNA]</scope>
    <source>
        <strain evidence="1 2">MAH-29</strain>
    </source>
</reference>
<dbReference type="SUPFAM" id="SSF54909">
    <property type="entry name" value="Dimeric alpha+beta barrel"/>
    <property type="match status" value="1"/>
</dbReference>
<keyword evidence="2" id="KW-1185">Reference proteome</keyword>
<organism evidence="1 2">
    <name type="scientific">Niastella soli</name>
    <dbReference type="NCBI Taxonomy" id="2821487"/>
    <lineage>
        <taxon>Bacteria</taxon>
        <taxon>Pseudomonadati</taxon>
        <taxon>Bacteroidota</taxon>
        <taxon>Chitinophagia</taxon>
        <taxon>Chitinophagales</taxon>
        <taxon>Chitinophagaceae</taxon>
        <taxon>Niastella</taxon>
    </lineage>
</organism>
<dbReference type="Proteomes" id="UP000677244">
    <property type="component" value="Unassembled WGS sequence"/>
</dbReference>
<accession>A0ABS3YYS1</accession>
<evidence type="ECO:0000313" key="1">
    <source>
        <dbReference type="EMBL" id="MBO9203075.1"/>
    </source>
</evidence>
<evidence type="ECO:0000313" key="2">
    <source>
        <dbReference type="Proteomes" id="UP000677244"/>
    </source>
</evidence>
<protein>
    <recommendedName>
        <fullName evidence="3">Antibiotic biosynthesis monooxygenase</fullName>
    </recommendedName>
</protein>
<proteinExistence type="predicted"/>
<dbReference type="InterPro" id="IPR011008">
    <property type="entry name" value="Dimeric_a/b-barrel"/>
</dbReference>
<comment type="caution">
    <text evidence="1">The sequence shown here is derived from an EMBL/GenBank/DDBJ whole genome shotgun (WGS) entry which is preliminary data.</text>
</comment>